<name>A0A1V8NYP9_CITBR</name>
<dbReference type="Proteomes" id="UP000192573">
    <property type="component" value="Unassembled WGS sequence"/>
</dbReference>
<proteinExistence type="predicted"/>
<organism evidence="1 2">
    <name type="scientific">Citrobacter braakii</name>
    <dbReference type="NCBI Taxonomy" id="57706"/>
    <lineage>
        <taxon>Bacteria</taxon>
        <taxon>Pseudomonadati</taxon>
        <taxon>Pseudomonadota</taxon>
        <taxon>Gammaproteobacteria</taxon>
        <taxon>Enterobacterales</taxon>
        <taxon>Enterobacteriaceae</taxon>
        <taxon>Citrobacter</taxon>
        <taxon>Citrobacter freundii complex</taxon>
    </lineage>
</organism>
<evidence type="ECO:0000313" key="2">
    <source>
        <dbReference type="Proteomes" id="UP000192573"/>
    </source>
</evidence>
<sequence length="70" mass="8136">MFSISLNMQVTFKKTKSSISEKIDSPEVDMQVDQNKKSSPKTTSVDWWKLVKVTYYLSRFTAWIVTLINS</sequence>
<dbReference type="EMBL" id="NAEW01000005">
    <property type="protein sequence ID" value="OQM41548.1"/>
    <property type="molecule type" value="Genomic_DNA"/>
</dbReference>
<reference evidence="1 2" key="1">
    <citation type="submission" date="2017-03" db="EMBL/GenBank/DDBJ databases">
        <authorList>
            <person name="Afonso C.L."/>
            <person name="Miller P.J."/>
            <person name="Scott M.A."/>
            <person name="Spackman E."/>
            <person name="Goraichik I."/>
            <person name="Dimitrov K.M."/>
            <person name="Suarez D.L."/>
            <person name="Swayne D.E."/>
        </authorList>
    </citation>
    <scope>NUCLEOTIDE SEQUENCE [LARGE SCALE GENOMIC DNA]</scope>
    <source>
        <strain evidence="1 2">ATCC 51113</strain>
    </source>
</reference>
<protein>
    <submittedName>
        <fullName evidence="1">Uncharacterized protein</fullName>
    </submittedName>
</protein>
<dbReference type="AlphaFoldDB" id="A0A1V8NYP9"/>
<comment type="caution">
    <text evidence="1">The sequence shown here is derived from an EMBL/GenBank/DDBJ whole genome shotgun (WGS) entry which is preliminary data.</text>
</comment>
<evidence type="ECO:0000313" key="1">
    <source>
        <dbReference type="EMBL" id="OQM41548.1"/>
    </source>
</evidence>
<accession>A0A1V8NYP9</accession>
<gene>
    <name evidence="1" type="ORF">BZK42_12660</name>
</gene>